<dbReference type="NCBIfam" id="TIGR01509">
    <property type="entry name" value="HAD-SF-IA-v3"/>
    <property type="match status" value="1"/>
</dbReference>
<dbReference type="GO" id="GO:0006281">
    <property type="term" value="P:DNA repair"/>
    <property type="evidence" value="ECO:0007669"/>
    <property type="project" value="TreeGrafter"/>
</dbReference>
<comment type="caution">
    <text evidence="1">The sequence shown here is derived from an EMBL/GenBank/DDBJ whole genome shotgun (WGS) entry which is preliminary data.</text>
</comment>
<dbReference type="RefSeq" id="WP_259056521.1">
    <property type="nucleotide sequence ID" value="NZ_JANUCT010000016.1"/>
</dbReference>
<dbReference type="AlphaFoldDB" id="A0AAE3L5W3"/>
<evidence type="ECO:0000313" key="2">
    <source>
        <dbReference type="Proteomes" id="UP001204445"/>
    </source>
</evidence>
<dbReference type="SUPFAM" id="SSF56784">
    <property type="entry name" value="HAD-like"/>
    <property type="match status" value="1"/>
</dbReference>
<dbReference type="InterPro" id="IPR036412">
    <property type="entry name" value="HAD-like_sf"/>
</dbReference>
<organism evidence="1 2">
    <name type="scientific">Methylohalomonas lacus</name>
    <dbReference type="NCBI Taxonomy" id="398773"/>
    <lineage>
        <taxon>Bacteria</taxon>
        <taxon>Pseudomonadati</taxon>
        <taxon>Pseudomonadota</taxon>
        <taxon>Gammaproteobacteria</taxon>
        <taxon>Methylohalomonadales</taxon>
        <taxon>Methylohalomonadaceae</taxon>
        <taxon>Methylohalomonas</taxon>
    </lineage>
</organism>
<proteinExistence type="predicted"/>
<name>A0AAE3L5W3_9GAMM</name>
<dbReference type="NCBIfam" id="NF011564">
    <property type="entry name" value="PRK14988.1"/>
    <property type="match status" value="1"/>
</dbReference>
<dbReference type="PANTHER" id="PTHR43434">
    <property type="entry name" value="PHOSPHOGLYCOLATE PHOSPHATASE"/>
    <property type="match status" value="1"/>
</dbReference>
<gene>
    <name evidence="1" type="ORF">J2T55_002185</name>
</gene>
<keyword evidence="2" id="KW-1185">Reference proteome</keyword>
<dbReference type="EMBL" id="JANUCT010000016">
    <property type="protein sequence ID" value="MCS3904152.1"/>
    <property type="molecule type" value="Genomic_DNA"/>
</dbReference>
<accession>A0AAE3L5W3</accession>
<evidence type="ECO:0000313" key="1">
    <source>
        <dbReference type="EMBL" id="MCS3904152.1"/>
    </source>
</evidence>
<dbReference type="GO" id="GO:0008967">
    <property type="term" value="F:phosphoglycolate phosphatase activity"/>
    <property type="evidence" value="ECO:0007669"/>
    <property type="project" value="TreeGrafter"/>
</dbReference>
<reference evidence="1" key="1">
    <citation type="submission" date="2022-08" db="EMBL/GenBank/DDBJ databases">
        <title>Genomic Encyclopedia of Type Strains, Phase III (KMG-III): the genomes of soil and plant-associated and newly described type strains.</title>
        <authorList>
            <person name="Whitman W."/>
        </authorList>
    </citation>
    <scope>NUCLEOTIDE SEQUENCE</scope>
    <source>
        <strain evidence="1">HMT 1</strain>
    </source>
</reference>
<dbReference type="Pfam" id="PF00702">
    <property type="entry name" value="Hydrolase"/>
    <property type="match status" value="1"/>
</dbReference>
<dbReference type="InterPro" id="IPR006439">
    <property type="entry name" value="HAD-SF_hydro_IA"/>
</dbReference>
<keyword evidence="1" id="KW-0378">Hydrolase</keyword>
<dbReference type="GO" id="GO:0005829">
    <property type="term" value="C:cytosol"/>
    <property type="evidence" value="ECO:0007669"/>
    <property type="project" value="TreeGrafter"/>
</dbReference>
<dbReference type="Gene3D" id="3.40.50.1000">
    <property type="entry name" value="HAD superfamily/HAD-like"/>
    <property type="match status" value="1"/>
</dbReference>
<sequence length="231" mass="26069">MAFDWSAVDTVLLDMDGTLLDLHFDNYFWQQHLPACWAEQRGMPLAAAHEILVPRFRELEGTLAWYCLDFWSRELELDVLSLKDDLQHLIGLRPHAEIFLEALGRMGKRRILVTNAHPDVLDYKLARTDLARHFEALVSAHALGEPKEAAAFWSRLQQQQPFTPPQTLLIDDNNQVLMTARAFGIAHLLSIAQPDSRQPPRAAADFPAVADFRELLAGADTVAATENEIAH</sequence>
<dbReference type="PANTHER" id="PTHR43434:SF3">
    <property type="entry name" value="GMP_IMP NUCLEOTIDASE YRFG"/>
    <property type="match status" value="1"/>
</dbReference>
<dbReference type="Proteomes" id="UP001204445">
    <property type="component" value="Unassembled WGS sequence"/>
</dbReference>
<protein>
    <submittedName>
        <fullName evidence="1">Hydrolase of the HAD superfamily</fullName>
    </submittedName>
</protein>
<dbReference type="InterPro" id="IPR050155">
    <property type="entry name" value="HAD-like_hydrolase_sf"/>
</dbReference>
<dbReference type="InterPro" id="IPR023214">
    <property type="entry name" value="HAD_sf"/>
</dbReference>